<name>A0AAV7EFR9_ARIFI</name>
<accession>A0AAV7EFR9</accession>
<comment type="caution">
    <text evidence="2">The sequence shown here is derived from an EMBL/GenBank/DDBJ whole genome shotgun (WGS) entry which is preliminary data.</text>
</comment>
<proteinExistence type="predicted"/>
<dbReference type="AlphaFoldDB" id="A0AAV7EFR9"/>
<dbReference type="InterPro" id="IPR025312">
    <property type="entry name" value="DUF4216"/>
</dbReference>
<protein>
    <recommendedName>
        <fullName evidence="1">DUF4216 domain-containing protein</fullName>
    </recommendedName>
</protein>
<evidence type="ECO:0000313" key="2">
    <source>
        <dbReference type="EMBL" id="KAG9447261.1"/>
    </source>
</evidence>
<organism evidence="2 3">
    <name type="scientific">Aristolochia fimbriata</name>
    <name type="common">White veined hardy Dutchman's pipe vine</name>
    <dbReference type="NCBI Taxonomy" id="158543"/>
    <lineage>
        <taxon>Eukaryota</taxon>
        <taxon>Viridiplantae</taxon>
        <taxon>Streptophyta</taxon>
        <taxon>Embryophyta</taxon>
        <taxon>Tracheophyta</taxon>
        <taxon>Spermatophyta</taxon>
        <taxon>Magnoliopsida</taxon>
        <taxon>Magnoliidae</taxon>
        <taxon>Piperales</taxon>
        <taxon>Aristolochiaceae</taxon>
        <taxon>Aristolochia</taxon>
    </lineage>
</organism>
<feature type="domain" description="DUF4216" evidence="1">
    <location>
        <begin position="132"/>
        <end position="187"/>
    </location>
</feature>
<dbReference type="Proteomes" id="UP000825729">
    <property type="component" value="Unassembled WGS sequence"/>
</dbReference>
<reference evidence="2 3" key="1">
    <citation type="submission" date="2021-07" db="EMBL/GenBank/DDBJ databases">
        <title>The Aristolochia fimbriata genome: insights into angiosperm evolution, floral development and chemical biosynthesis.</title>
        <authorList>
            <person name="Jiao Y."/>
        </authorList>
    </citation>
    <scope>NUCLEOTIDE SEQUENCE [LARGE SCALE GENOMIC DNA]</scope>
    <source>
        <strain evidence="2">IBCAS-2021</strain>
        <tissue evidence="2">Leaf</tissue>
    </source>
</reference>
<dbReference type="PANTHER" id="PTHR48258">
    <property type="entry name" value="DUF4218 DOMAIN-CONTAINING PROTEIN-RELATED"/>
    <property type="match status" value="1"/>
</dbReference>
<sequence length="188" mass="21556">MEEVTTFCARYMDGVESKLNRPVLYEEGPIGAKVSRLISANEAHQAHHFVLFNSPSIETLRMNENISEEIICLARGPKYNVASYHGFFVNGYKFETIIVDHLRVTRNSGVASIGEEKKIFYGVVENVLEVYFRTLAPVHLLKCSCYDMKEGSRRVVDEYNFTLVNTTKKSFEDEPFIYPSQAQQVFYS</sequence>
<keyword evidence="3" id="KW-1185">Reference proteome</keyword>
<evidence type="ECO:0000259" key="1">
    <source>
        <dbReference type="Pfam" id="PF13952"/>
    </source>
</evidence>
<dbReference type="EMBL" id="JAINDJ010000005">
    <property type="protein sequence ID" value="KAG9447261.1"/>
    <property type="molecule type" value="Genomic_DNA"/>
</dbReference>
<gene>
    <name evidence="2" type="ORF">H6P81_013389</name>
</gene>
<dbReference type="Pfam" id="PF13952">
    <property type="entry name" value="DUF4216"/>
    <property type="match status" value="1"/>
</dbReference>
<evidence type="ECO:0000313" key="3">
    <source>
        <dbReference type="Proteomes" id="UP000825729"/>
    </source>
</evidence>